<accession>A0A7X1TT62</accession>
<dbReference type="RefSeq" id="WP_152872466.1">
    <property type="nucleotide sequence ID" value="NZ_WBSL01000016.1"/>
</dbReference>
<evidence type="ECO:0000313" key="3">
    <source>
        <dbReference type="Proteomes" id="UP000484842"/>
    </source>
</evidence>
<evidence type="ECO:0000313" key="2">
    <source>
        <dbReference type="EMBL" id="MPY68156.1"/>
    </source>
</evidence>
<keyword evidence="3" id="KW-1185">Reference proteome</keyword>
<dbReference type="AlphaFoldDB" id="A0A7X1TT62"/>
<sequence>MRFLLLPVLGSVALATPAIPVTNAHTPATLVNSLAVKRNWTLEESAFCKERAAAQASIAYPKKAASKFKYIKTFSFRTPSAANNERVMLDYTNAGFQVPFPWQDGQWLSRQYTADATPRYTYLLEMQDRPRVAGTYSTVASACLTVFGLR</sequence>
<feature type="signal peptide" evidence="1">
    <location>
        <begin position="1"/>
        <end position="20"/>
    </location>
</feature>
<proteinExistence type="predicted"/>
<keyword evidence="1" id="KW-0732">Signal</keyword>
<protein>
    <submittedName>
        <fullName evidence="2">Uncharacterized protein</fullName>
    </submittedName>
</protein>
<dbReference type="Proteomes" id="UP000484842">
    <property type="component" value="Unassembled WGS sequence"/>
</dbReference>
<name>A0A7X1TT62_9DEIO</name>
<organism evidence="2 3">
    <name type="scientific">Deinococcus terrestris</name>
    <dbReference type="NCBI Taxonomy" id="2651870"/>
    <lineage>
        <taxon>Bacteria</taxon>
        <taxon>Thermotogati</taxon>
        <taxon>Deinococcota</taxon>
        <taxon>Deinococci</taxon>
        <taxon>Deinococcales</taxon>
        <taxon>Deinococcaceae</taxon>
        <taxon>Deinococcus</taxon>
    </lineage>
</organism>
<reference evidence="2 3" key="1">
    <citation type="submission" date="2019-10" db="EMBL/GenBank/DDBJ databases">
        <title>Deinococcus sp. isolated from soil.</title>
        <authorList>
            <person name="Li Y."/>
            <person name="Wang J."/>
        </authorList>
    </citation>
    <scope>NUCLEOTIDE SEQUENCE [LARGE SCALE GENOMIC DNA]</scope>
    <source>
        <strain evidence="2 3">SDU3-2</strain>
    </source>
</reference>
<feature type="chain" id="PRO_5031062849" evidence="1">
    <location>
        <begin position="21"/>
        <end position="150"/>
    </location>
</feature>
<gene>
    <name evidence="2" type="ORF">F8S09_15990</name>
</gene>
<comment type="caution">
    <text evidence="2">The sequence shown here is derived from an EMBL/GenBank/DDBJ whole genome shotgun (WGS) entry which is preliminary data.</text>
</comment>
<dbReference type="EMBL" id="WBSL01000016">
    <property type="protein sequence ID" value="MPY68156.1"/>
    <property type="molecule type" value="Genomic_DNA"/>
</dbReference>
<evidence type="ECO:0000256" key="1">
    <source>
        <dbReference type="SAM" id="SignalP"/>
    </source>
</evidence>